<organism evidence="18 19">
    <name type="scientific">Westerdykella ornata</name>
    <dbReference type="NCBI Taxonomy" id="318751"/>
    <lineage>
        <taxon>Eukaryota</taxon>
        <taxon>Fungi</taxon>
        <taxon>Dikarya</taxon>
        <taxon>Ascomycota</taxon>
        <taxon>Pezizomycotina</taxon>
        <taxon>Dothideomycetes</taxon>
        <taxon>Pleosporomycetidae</taxon>
        <taxon>Pleosporales</taxon>
        <taxon>Sporormiaceae</taxon>
        <taxon>Westerdykella</taxon>
    </lineage>
</organism>
<dbReference type="GO" id="GO:0006400">
    <property type="term" value="P:tRNA modification"/>
    <property type="evidence" value="ECO:0007669"/>
    <property type="project" value="InterPro"/>
</dbReference>
<dbReference type="Proteomes" id="UP000800097">
    <property type="component" value="Unassembled WGS sequence"/>
</dbReference>
<evidence type="ECO:0000256" key="3">
    <source>
        <dbReference type="ARBA" id="ARBA00010113"/>
    </source>
</evidence>
<feature type="compositionally biased region" description="Polar residues" evidence="15">
    <location>
        <begin position="227"/>
        <end position="236"/>
    </location>
</feature>
<dbReference type="Gene3D" id="3.30.70.3000">
    <property type="match status" value="2"/>
</dbReference>
<accession>A0A6A6JQ65</accession>
<comment type="similarity">
    <text evidence="3">Belongs to the tRNA(His) guanylyltransferase family.</text>
</comment>
<dbReference type="FunFam" id="3.30.70.3000:FF:000001">
    <property type="entry name" value="tRNA(His) guanylyltransferase"/>
    <property type="match status" value="1"/>
</dbReference>
<dbReference type="AlphaFoldDB" id="A0A6A6JQ65"/>
<evidence type="ECO:0000259" key="17">
    <source>
        <dbReference type="Pfam" id="PF14413"/>
    </source>
</evidence>
<sequence length="641" mass="71064">MANSKYEYVRSFEQPDSLLANTWIVIRIDGRGFTKFTARYNFTKPNDRRALDLMNAAAEAVMKELPDLCLAYGNSDEYSFVFHKDCVLFERRASKLTTTIVSTFSAYYIYLWPNYFEEPLTPPLPSFDGRAVCYPSDRNLRDYMSWRQVDCHINNLYNTTFWALVKRGGLDPRAAEQELSGTVSSDKNEILFSRFGINYNNEPEIFKKGSVMYRDFFPPSAEPSPLPQTVAQSTPPLSHPRPQRAIVRPLSQPAAPSYMDPARISRSSSDGNPRGPTFLSSTPSPPPSPPLMSTARPQYPQTFIPVSPPPNGTSTMSHNHKLPILTPIPLPPPTLKPSTKPPPSLTPPDPTAHINTSPQPSPIPSGTFPSRTKSNPAQPQSHSASTSLPTTAQPPPPPTTAPGPSSSRPKLKHRSPSLSILESQPPIIPLRMSSIPANNKPRKLSIQSQRSLGMLNKEDSYNEGPPMPSKGSRHSPPLTTMKELPSPPPRERREREDQAPVRTEPDVSPSLARFEGKGEGTRPRTPPRHPSRGVSSAAATASLDTTPSTASSTFILPKGKQAKSKPAKGPKRNLNSESGGWAAGTQSQEEDTGRPKEWSRTQREKDRKKRTKARIVIEHVDIIRDEFWERRPWILSGRAGM</sequence>
<feature type="compositionally biased region" description="Basic and acidic residues" evidence="15">
    <location>
        <begin position="489"/>
        <end position="505"/>
    </location>
</feature>
<dbReference type="InterPro" id="IPR038469">
    <property type="entry name" value="tRNAHis_GuaTrfase_Thg1_sf"/>
</dbReference>
<evidence type="ECO:0000256" key="12">
    <source>
        <dbReference type="ARBA" id="ARBA00023134"/>
    </source>
</evidence>
<dbReference type="EMBL" id="ML986489">
    <property type="protein sequence ID" value="KAF2277826.1"/>
    <property type="molecule type" value="Genomic_DNA"/>
</dbReference>
<evidence type="ECO:0000313" key="19">
    <source>
        <dbReference type="Proteomes" id="UP000800097"/>
    </source>
</evidence>
<dbReference type="GO" id="GO:0000287">
    <property type="term" value="F:magnesium ion binding"/>
    <property type="evidence" value="ECO:0007669"/>
    <property type="project" value="InterPro"/>
</dbReference>
<dbReference type="InterPro" id="IPR024956">
    <property type="entry name" value="tRNAHis_GuaTrfase_cat"/>
</dbReference>
<feature type="compositionally biased region" description="Polar residues" evidence="15">
    <location>
        <begin position="367"/>
        <end position="382"/>
    </location>
</feature>
<feature type="domain" description="tRNAHis guanylyltransferase catalytic" evidence="16">
    <location>
        <begin position="6"/>
        <end position="135"/>
    </location>
</feature>
<evidence type="ECO:0000256" key="10">
    <source>
        <dbReference type="ARBA" id="ARBA00022741"/>
    </source>
</evidence>
<evidence type="ECO:0000256" key="8">
    <source>
        <dbReference type="ARBA" id="ARBA00022695"/>
    </source>
</evidence>
<evidence type="ECO:0000313" key="18">
    <source>
        <dbReference type="EMBL" id="KAF2277826.1"/>
    </source>
</evidence>
<evidence type="ECO:0000256" key="7">
    <source>
        <dbReference type="ARBA" id="ARBA00022694"/>
    </source>
</evidence>
<feature type="compositionally biased region" description="Low complexity" evidence="15">
    <location>
        <begin position="532"/>
        <end position="553"/>
    </location>
</feature>
<comment type="function">
    <text evidence="2">Adds a GMP to the 5'-end of tRNA(His) after transcription and RNase P cleavage.</text>
</comment>
<feature type="compositionally biased region" description="Basic residues" evidence="15">
    <location>
        <begin position="560"/>
        <end position="571"/>
    </location>
</feature>
<keyword evidence="9" id="KW-0479">Metal-binding</keyword>
<name>A0A6A6JQ65_WESOR</name>
<keyword evidence="7" id="KW-0819">tRNA processing</keyword>
<feature type="domain" description="Thg1 C-terminal" evidence="17">
    <location>
        <begin position="139"/>
        <end position="215"/>
    </location>
</feature>
<evidence type="ECO:0000256" key="11">
    <source>
        <dbReference type="ARBA" id="ARBA00022842"/>
    </source>
</evidence>
<protein>
    <recommendedName>
        <fullName evidence="5">tRNA(His) guanylyltransferase</fullName>
        <ecNumber evidence="4">2.7.7.79</ecNumber>
    </recommendedName>
    <alternativeName>
        <fullName evidence="13">tRNA-histidine guanylyltransferase</fullName>
    </alternativeName>
</protein>
<dbReference type="PANTHER" id="PTHR12729:SF6">
    <property type="entry name" value="TRNA(HIS) GUANYLYLTRANSFERASE-RELATED"/>
    <property type="match status" value="1"/>
</dbReference>
<dbReference type="GO" id="GO:0008193">
    <property type="term" value="F:tRNA guanylyltransferase activity"/>
    <property type="evidence" value="ECO:0007669"/>
    <property type="project" value="UniProtKB-EC"/>
</dbReference>
<evidence type="ECO:0000256" key="6">
    <source>
        <dbReference type="ARBA" id="ARBA00022679"/>
    </source>
</evidence>
<dbReference type="EC" id="2.7.7.79" evidence="4"/>
<dbReference type="Pfam" id="PF04446">
    <property type="entry name" value="Thg1"/>
    <property type="match status" value="1"/>
</dbReference>
<keyword evidence="10" id="KW-0547">Nucleotide-binding</keyword>
<comment type="catalytic activity">
    <reaction evidence="14">
        <text>a 5'-end ribonucleotide-tRNA(His) + GTP + ATP + H2O = a 5'-end phospho-guanosine-ribonucleotide-tRNA(His) + AMP + 2 diphosphate + H(+)</text>
        <dbReference type="Rhea" id="RHEA:54564"/>
        <dbReference type="Rhea" id="RHEA-COMP:14193"/>
        <dbReference type="Rhea" id="RHEA-COMP:14917"/>
        <dbReference type="ChEBI" id="CHEBI:15377"/>
        <dbReference type="ChEBI" id="CHEBI:15378"/>
        <dbReference type="ChEBI" id="CHEBI:30616"/>
        <dbReference type="ChEBI" id="CHEBI:33019"/>
        <dbReference type="ChEBI" id="CHEBI:37565"/>
        <dbReference type="ChEBI" id="CHEBI:138282"/>
        <dbReference type="ChEBI" id="CHEBI:141847"/>
        <dbReference type="ChEBI" id="CHEBI:456215"/>
        <dbReference type="EC" id="2.7.7.79"/>
    </reaction>
</comment>
<feature type="region of interest" description="Disordered" evidence="15">
    <location>
        <begin position="221"/>
        <end position="611"/>
    </location>
</feature>
<dbReference type="InterPro" id="IPR025845">
    <property type="entry name" value="Thg1_C_dom"/>
</dbReference>
<reference evidence="18" key="1">
    <citation type="journal article" date="2020" name="Stud. Mycol.">
        <title>101 Dothideomycetes genomes: a test case for predicting lifestyles and emergence of pathogens.</title>
        <authorList>
            <person name="Haridas S."/>
            <person name="Albert R."/>
            <person name="Binder M."/>
            <person name="Bloem J."/>
            <person name="Labutti K."/>
            <person name="Salamov A."/>
            <person name="Andreopoulos B."/>
            <person name="Baker S."/>
            <person name="Barry K."/>
            <person name="Bills G."/>
            <person name="Bluhm B."/>
            <person name="Cannon C."/>
            <person name="Castanera R."/>
            <person name="Culley D."/>
            <person name="Daum C."/>
            <person name="Ezra D."/>
            <person name="Gonzalez J."/>
            <person name="Henrissat B."/>
            <person name="Kuo A."/>
            <person name="Liang C."/>
            <person name="Lipzen A."/>
            <person name="Lutzoni F."/>
            <person name="Magnuson J."/>
            <person name="Mondo S."/>
            <person name="Nolan M."/>
            <person name="Ohm R."/>
            <person name="Pangilinan J."/>
            <person name="Park H.-J."/>
            <person name="Ramirez L."/>
            <person name="Alfaro M."/>
            <person name="Sun H."/>
            <person name="Tritt A."/>
            <person name="Yoshinaga Y."/>
            <person name="Zwiers L.-H."/>
            <person name="Turgeon B."/>
            <person name="Goodwin S."/>
            <person name="Spatafora J."/>
            <person name="Crous P."/>
            <person name="Grigoriev I."/>
        </authorList>
    </citation>
    <scope>NUCLEOTIDE SEQUENCE</scope>
    <source>
        <strain evidence="18">CBS 379.55</strain>
    </source>
</reference>
<dbReference type="GO" id="GO:0005525">
    <property type="term" value="F:GTP binding"/>
    <property type="evidence" value="ECO:0007669"/>
    <property type="project" value="UniProtKB-KW"/>
</dbReference>
<keyword evidence="12" id="KW-0342">GTP-binding</keyword>
<dbReference type="Pfam" id="PF14413">
    <property type="entry name" value="Thg1C"/>
    <property type="match status" value="1"/>
</dbReference>
<evidence type="ECO:0000256" key="15">
    <source>
        <dbReference type="SAM" id="MobiDB-lite"/>
    </source>
</evidence>
<keyword evidence="19" id="KW-1185">Reference proteome</keyword>
<evidence type="ECO:0000256" key="13">
    <source>
        <dbReference type="ARBA" id="ARBA00032480"/>
    </source>
</evidence>
<dbReference type="PANTHER" id="PTHR12729">
    <property type="entry name" value="TRNA(HIS) GUANYLYLTRANSFERASE-RELATED"/>
    <property type="match status" value="1"/>
</dbReference>
<evidence type="ECO:0000256" key="1">
    <source>
        <dbReference type="ARBA" id="ARBA00001946"/>
    </source>
</evidence>
<dbReference type="OrthoDB" id="62560at2759"/>
<evidence type="ECO:0000256" key="5">
    <source>
        <dbReference type="ARBA" id="ARBA00015443"/>
    </source>
</evidence>
<dbReference type="GeneID" id="54554681"/>
<keyword evidence="11" id="KW-0460">Magnesium</keyword>
<comment type="cofactor">
    <cofactor evidence="1">
        <name>Mg(2+)</name>
        <dbReference type="ChEBI" id="CHEBI:18420"/>
    </cofactor>
</comment>
<keyword evidence="6" id="KW-0808">Transferase</keyword>
<dbReference type="InterPro" id="IPR007537">
    <property type="entry name" value="tRNAHis_GuaTrfase_Thg1"/>
</dbReference>
<gene>
    <name evidence="18" type="ORF">EI97DRAFT_465945</name>
</gene>
<proteinExistence type="inferred from homology"/>
<evidence type="ECO:0000256" key="4">
    <source>
        <dbReference type="ARBA" id="ARBA00012511"/>
    </source>
</evidence>
<keyword evidence="8" id="KW-0548">Nucleotidyltransferase</keyword>
<dbReference type="RefSeq" id="XP_033655365.1">
    <property type="nucleotide sequence ID" value="XM_033801506.1"/>
</dbReference>
<feature type="compositionally biased region" description="Pro residues" evidence="15">
    <location>
        <begin position="392"/>
        <end position="401"/>
    </location>
</feature>
<evidence type="ECO:0000256" key="9">
    <source>
        <dbReference type="ARBA" id="ARBA00022723"/>
    </source>
</evidence>
<evidence type="ECO:0000256" key="2">
    <source>
        <dbReference type="ARBA" id="ARBA00002939"/>
    </source>
</evidence>
<feature type="compositionally biased region" description="Pro residues" evidence="15">
    <location>
        <begin position="326"/>
        <end position="350"/>
    </location>
</feature>
<feature type="compositionally biased region" description="Basic and acidic residues" evidence="15">
    <location>
        <begin position="591"/>
        <end position="605"/>
    </location>
</feature>
<evidence type="ECO:0000259" key="16">
    <source>
        <dbReference type="Pfam" id="PF04446"/>
    </source>
</evidence>
<evidence type="ECO:0000256" key="14">
    <source>
        <dbReference type="ARBA" id="ARBA00047281"/>
    </source>
</evidence>